<evidence type="ECO:0000256" key="1">
    <source>
        <dbReference type="ARBA" id="ARBA00004613"/>
    </source>
</evidence>
<comment type="caution">
    <text evidence="17">The sequence shown here is derived from an EMBL/GenBank/DDBJ whole genome shotgun (WGS) entry which is preliminary data.</text>
</comment>
<dbReference type="Pfam" id="PF00295">
    <property type="entry name" value="Glyco_hydro_28"/>
    <property type="match status" value="1"/>
</dbReference>
<evidence type="ECO:0000256" key="4">
    <source>
        <dbReference type="ARBA" id="ARBA00022729"/>
    </source>
</evidence>
<evidence type="ECO:0000256" key="14">
    <source>
        <dbReference type="RuleBase" id="RU361169"/>
    </source>
</evidence>
<evidence type="ECO:0000256" key="11">
    <source>
        <dbReference type="ARBA" id="ARBA00023326"/>
    </source>
</evidence>
<evidence type="ECO:0000313" key="18">
    <source>
        <dbReference type="Proteomes" id="UP000068243"/>
    </source>
</evidence>
<evidence type="ECO:0000256" key="7">
    <source>
        <dbReference type="ARBA" id="ARBA00023180"/>
    </source>
</evidence>
<reference evidence="18" key="1">
    <citation type="journal article" date="2016" name="Genome Announc.">
        <title>Draft genome sequence of Aspergillus niger strain An76.</title>
        <authorList>
            <person name="Gong W."/>
            <person name="Cheng Z."/>
            <person name="Zhang H."/>
            <person name="Liu L."/>
            <person name="Gao P."/>
            <person name="Wang L."/>
        </authorList>
    </citation>
    <scope>NUCLEOTIDE SEQUENCE [LARGE SCALE GENOMIC DNA]</scope>
    <source>
        <strain evidence="18">An76</strain>
    </source>
</reference>
<dbReference type="AlphaFoldDB" id="A0A100IK74"/>
<dbReference type="GO" id="GO:0004650">
    <property type="term" value="F:polygalacturonase activity"/>
    <property type="evidence" value="ECO:0007669"/>
    <property type="project" value="InterPro"/>
</dbReference>
<evidence type="ECO:0000256" key="9">
    <source>
        <dbReference type="ARBA" id="ARBA00023295"/>
    </source>
</evidence>
<evidence type="ECO:0000256" key="10">
    <source>
        <dbReference type="ARBA" id="ARBA00023316"/>
    </source>
</evidence>
<keyword evidence="7" id="KW-0325">Glycoprotein</keyword>
<keyword evidence="11" id="KW-0624">Polysaccharide degradation</keyword>
<accession>A0A100IK74</accession>
<evidence type="ECO:0000256" key="3">
    <source>
        <dbReference type="ARBA" id="ARBA00022525"/>
    </source>
</evidence>
<evidence type="ECO:0000256" key="13">
    <source>
        <dbReference type="ARBA" id="ARBA00066935"/>
    </source>
</evidence>
<dbReference type="VEuPathDB" id="FungiDB:ASPNIDRAFT2_1141671"/>
<evidence type="ECO:0000256" key="8">
    <source>
        <dbReference type="ARBA" id="ARBA00023277"/>
    </source>
</evidence>
<dbReference type="InterPro" id="IPR000743">
    <property type="entry name" value="Glyco_hydro_28"/>
</dbReference>
<keyword evidence="6" id="KW-1015">Disulfide bond</keyword>
<organism evidence="17 18">
    <name type="scientific">Aspergillus niger</name>
    <dbReference type="NCBI Taxonomy" id="5061"/>
    <lineage>
        <taxon>Eukaryota</taxon>
        <taxon>Fungi</taxon>
        <taxon>Dikarya</taxon>
        <taxon>Ascomycota</taxon>
        <taxon>Pezizomycotina</taxon>
        <taxon>Eurotiomycetes</taxon>
        <taxon>Eurotiomycetidae</taxon>
        <taxon>Eurotiales</taxon>
        <taxon>Aspergillaceae</taxon>
        <taxon>Aspergillus</taxon>
        <taxon>Aspergillus subgen. Circumdati</taxon>
    </lineage>
</organism>
<evidence type="ECO:0000256" key="2">
    <source>
        <dbReference type="ARBA" id="ARBA00008834"/>
    </source>
</evidence>
<dbReference type="Proteomes" id="UP000068243">
    <property type="component" value="Unassembled WGS sequence"/>
</dbReference>
<dbReference type="SUPFAM" id="SSF51126">
    <property type="entry name" value="Pectin lyase-like"/>
    <property type="match status" value="1"/>
</dbReference>
<feature type="chain" id="PRO_5007087486" description="rhamnogalacturonan hydrolase" evidence="16">
    <location>
        <begin position="22"/>
        <end position="561"/>
    </location>
</feature>
<dbReference type="OMA" id="NMMLIKS"/>
<name>A0A100IK74_ASPNG</name>
<feature type="compositionally biased region" description="Low complexity" evidence="15">
    <location>
        <begin position="501"/>
        <end position="526"/>
    </location>
</feature>
<evidence type="ECO:0000256" key="16">
    <source>
        <dbReference type="SAM" id="SignalP"/>
    </source>
</evidence>
<proteinExistence type="inferred from homology"/>
<keyword evidence="10" id="KW-0961">Cell wall biogenesis/degradation</keyword>
<dbReference type="FunFam" id="2.160.20.10:FF:000025">
    <property type="entry name" value="Probable rhamnogalacturonase B"/>
    <property type="match status" value="1"/>
</dbReference>
<dbReference type="PANTHER" id="PTHR31736:SF19">
    <property type="entry name" value="PECTIN LYASE SUPERFAMILY PROTEIN-RELATED"/>
    <property type="match status" value="1"/>
</dbReference>
<evidence type="ECO:0000256" key="12">
    <source>
        <dbReference type="ARBA" id="ARBA00051850"/>
    </source>
</evidence>
<comment type="catalytic activity">
    <reaction evidence="12">
        <text>Endohydrolysis of alpha-D-GalA-(1-&gt;2)-alpha-L-Rha glycosidic bond in the rhamnogalacturonan I backbone with initial inversion of anomeric configuration releasing oligosaccharides with beta-D-GalA at the reducing end.</text>
        <dbReference type="EC" id="3.2.1.171"/>
    </reaction>
</comment>
<comment type="subcellular location">
    <subcellularLocation>
        <location evidence="1">Secreted</location>
    </subcellularLocation>
</comment>
<evidence type="ECO:0000256" key="6">
    <source>
        <dbReference type="ARBA" id="ARBA00023157"/>
    </source>
</evidence>
<protein>
    <recommendedName>
        <fullName evidence="13">rhamnogalacturonan hydrolase</fullName>
        <ecNumber evidence="13">3.2.1.171</ecNumber>
    </recommendedName>
</protein>
<comment type="similarity">
    <text evidence="2 14">Belongs to the glycosyl hydrolase 28 family.</text>
</comment>
<dbReference type="OrthoDB" id="2268901at2759"/>
<dbReference type="EC" id="3.2.1.171" evidence="13"/>
<dbReference type="GO" id="GO:0046576">
    <property type="term" value="F:rhamnogalacturonan alpha-L-rhamnopyranosyl-(1-&gt;4)-alpha-D-galactopyranosyluronide lyase activity"/>
    <property type="evidence" value="ECO:0007669"/>
    <property type="project" value="UniProtKB-ARBA"/>
</dbReference>
<keyword evidence="8" id="KW-0119">Carbohydrate metabolism</keyword>
<dbReference type="EMBL" id="BCMY01000008">
    <property type="protein sequence ID" value="GAQ42763.1"/>
    <property type="molecule type" value="Genomic_DNA"/>
</dbReference>
<dbReference type="InterPro" id="IPR012334">
    <property type="entry name" value="Pectin_lyas_fold"/>
</dbReference>
<gene>
    <name evidence="17" type="ORF">ABL_05424</name>
</gene>
<dbReference type="GO" id="GO:0071555">
    <property type="term" value="P:cell wall organization"/>
    <property type="evidence" value="ECO:0007669"/>
    <property type="project" value="UniProtKB-KW"/>
</dbReference>
<feature type="signal peptide" evidence="16">
    <location>
        <begin position="1"/>
        <end position="21"/>
    </location>
</feature>
<dbReference type="VEuPathDB" id="FungiDB:ATCC64974_3630"/>
<dbReference type="VEuPathDB" id="FungiDB:M747DRAFT_3040"/>
<evidence type="ECO:0000256" key="5">
    <source>
        <dbReference type="ARBA" id="ARBA00022801"/>
    </source>
</evidence>
<dbReference type="PANTHER" id="PTHR31736">
    <property type="match status" value="1"/>
</dbReference>
<keyword evidence="5 14" id="KW-0378">Hydrolase</keyword>
<keyword evidence="3" id="KW-0964">Secreted</keyword>
<dbReference type="VEuPathDB" id="FungiDB:An14g04200"/>
<keyword evidence="4 16" id="KW-0732">Signal</keyword>
<evidence type="ECO:0000313" key="17">
    <source>
        <dbReference type="EMBL" id="GAQ42763.1"/>
    </source>
</evidence>
<dbReference type="InterPro" id="IPR011050">
    <property type="entry name" value="Pectin_lyase_fold/virulence"/>
</dbReference>
<dbReference type="GO" id="GO:0000272">
    <property type="term" value="P:polysaccharide catabolic process"/>
    <property type="evidence" value="ECO:0007669"/>
    <property type="project" value="UniProtKB-KW"/>
</dbReference>
<dbReference type="GO" id="GO:0005576">
    <property type="term" value="C:extracellular region"/>
    <property type="evidence" value="ECO:0007669"/>
    <property type="project" value="UniProtKB-SubCell"/>
</dbReference>
<sequence>MLLDKRSFLSFLGLAPIFAAAQLSGSVGPLTSASTKAATKTCNVLDYGAVADKSTDLGAPLASAFADCKSGGLVYVPSGDYALSTWARLSGGEAWALQIDGIIYRTGTDGGNMIYIEHSNDFELFSSTSEGAMQGLGYEFHADDNWSGPRLLRLYEVTDFSVHDFILVDSPSFHFSLDTCTNGEIYNMAIRGGNHGGLDGIDVWSNNIWVHDVEVTNKDECVTVKSPSKNILIESIYCNWSGGCGMGSFGSDTNVSDITYRNIYTWNSNNMMLIKSNGGSGFVENVLLENFIGHGNAYSLDIDSYWASMSAVDGDGVQLSNITVKNWKGTEAYGAERGPVKVICADGAPCYDITIEDFAMWTEEGDSQWYSCESAYGSGFCLQDSDDHVSYSATTSTVDSAPSGYSATSMAADLTTDFGSTVSIPIPTIPTSFYPGATPYSALMADSASTAAASSLASHATVSSSSVSVAASVPSTVAPSESIPAATSAVVTSAAAVTPSPAVGAQEGSTTSAPSFAAPSGAGNSPQGPSGASGFGQKGQQGEQSGQGEQGEQGGQEVCYV</sequence>
<feature type="region of interest" description="Disordered" evidence="15">
    <location>
        <begin position="501"/>
        <end position="561"/>
    </location>
</feature>
<evidence type="ECO:0000256" key="15">
    <source>
        <dbReference type="SAM" id="MobiDB-lite"/>
    </source>
</evidence>
<keyword evidence="9 14" id="KW-0326">Glycosidase</keyword>
<dbReference type="Gene3D" id="2.160.20.10">
    <property type="entry name" value="Single-stranded right-handed beta-helix, Pectin lyase-like"/>
    <property type="match status" value="1"/>
</dbReference>